<name>A0A4Y7RJB7_9FIRM</name>
<protein>
    <submittedName>
        <fullName evidence="1">Uncharacterized protein</fullName>
    </submittedName>
</protein>
<accession>A0A4Y7RJB7</accession>
<proteinExistence type="predicted"/>
<dbReference type="Proteomes" id="UP000297597">
    <property type="component" value="Unassembled WGS sequence"/>
</dbReference>
<evidence type="ECO:0000313" key="2">
    <source>
        <dbReference type="Proteomes" id="UP000297597"/>
    </source>
</evidence>
<keyword evidence="2" id="KW-1185">Reference proteome</keyword>
<comment type="caution">
    <text evidence="1">The sequence shown here is derived from an EMBL/GenBank/DDBJ whole genome shotgun (WGS) entry which is preliminary data.</text>
</comment>
<sequence length="199" mass="23283">MDNLPIPQKVEIEDILSASLCDDDFDDTFAIGFVLKNTNEEDATKIAIDLFKYLDKESYDKEWATDLVDIVVKQYNVLTKKTDKLCLYVKASNLLKEINVYRMVYRYFKLISKNEKFEYLGIFKMKGALIEVFEDYEGILPESNIKITFSFRYEFLPDSSKQRIITCHAKPQVFNVHLDEYLKHAYPVDKSEVSSKSIH</sequence>
<gene>
    <name evidence="1" type="ORF">Pmgp_03431</name>
</gene>
<reference evidence="1 2" key="1">
    <citation type="journal article" date="2018" name="Environ. Microbiol.">
        <title>Novel energy conservation strategies and behaviour of Pelotomaculum schinkii driving syntrophic propionate catabolism.</title>
        <authorList>
            <person name="Hidalgo-Ahumada C.A.P."/>
            <person name="Nobu M.K."/>
            <person name="Narihiro T."/>
            <person name="Tamaki H."/>
            <person name="Liu W.T."/>
            <person name="Kamagata Y."/>
            <person name="Stams A.J.M."/>
            <person name="Imachi H."/>
            <person name="Sousa D.Z."/>
        </authorList>
    </citation>
    <scope>NUCLEOTIDE SEQUENCE [LARGE SCALE GENOMIC DNA]</scope>
    <source>
        <strain evidence="1 2">MGP</strain>
    </source>
</reference>
<organism evidence="1 2">
    <name type="scientific">Pelotomaculum propionicicum</name>
    <dbReference type="NCBI Taxonomy" id="258475"/>
    <lineage>
        <taxon>Bacteria</taxon>
        <taxon>Bacillati</taxon>
        <taxon>Bacillota</taxon>
        <taxon>Clostridia</taxon>
        <taxon>Eubacteriales</taxon>
        <taxon>Desulfotomaculaceae</taxon>
        <taxon>Pelotomaculum</taxon>
    </lineage>
</organism>
<dbReference type="AlphaFoldDB" id="A0A4Y7RJB7"/>
<dbReference type="RefSeq" id="WP_134215565.1">
    <property type="nucleotide sequence ID" value="NZ_QFFZ01000061.1"/>
</dbReference>
<evidence type="ECO:0000313" key="1">
    <source>
        <dbReference type="EMBL" id="TEB09075.1"/>
    </source>
</evidence>
<dbReference type="EMBL" id="QFFZ01000061">
    <property type="protein sequence ID" value="TEB09075.1"/>
    <property type="molecule type" value="Genomic_DNA"/>
</dbReference>